<sequence>MKPVLVIAALLGLLLLALSAGRVWLSPDQLLMSLRAGAEEDVLLWHLRMPRALAGLFIGAGLGLAGAVFQSLLRNSLASPDIIGVSQGAALGGVAAQLAGIVTMLGALSGGVLATALIFSLSLSRRAGLDPRRLILYGIGVGITCSAALSILLIQAGDAAAGQAMAWLAGSLNAMGWQEVQIAALALAVGALILLPAAHTLDRLEFGDDPARGWGLAIHRLRPLLLLSAALLVSAMVALAGTFSFVAFVSGPLARRMGRGQVNLVAAAAFGAGLVTLADIATRVLAPSALMPAGIYTSLIGAPLLVLILHQKVIRDQI</sequence>
<dbReference type="PANTHER" id="PTHR30472:SF25">
    <property type="entry name" value="ABC TRANSPORTER PERMEASE PROTEIN MJ0876-RELATED"/>
    <property type="match status" value="1"/>
</dbReference>
<evidence type="ECO:0000256" key="6">
    <source>
        <dbReference type="ARBA" id="ARBA00022989"/>
    </source>
</evidence>
<dbReference type="KEGG" id="rmb:K529_016380"/>
<dbReference type="CDD" id="cd06550">
    <property type="entry name" value="TM_ABC_iron-siderophores_like"/>
    <property type="match status" value="1"/>
</dbReference>
<dbReference type="InterPro" id="IPR037294">
    <property type="entry name" value="ABC_BtuC-like"/>
</dbReference>
<reference evidence="9 10" key="1">
    <citation type="journal article" date="2016" name="ISME J.">
        <title>Global occurrence and heterogeneity of the Roseobacter-clade species Ruegeria mobilis.</title>
        <authorList>
            <person name="Sonnenschein E."/>
            <person name="Gram L."/>
        </authorList>
    </citation>
    <scope>NUCLEOTIDE SEQUENCE [LARGE SCALE GENOMIC DNA]</scope>
    <source>
        <strain evidence="9 10">F1926</strain>
        <plasmid evidence="9 10">unnamed1</plasmid>
    </source>
</reference>
<evidence type="ECO:0008006" key="11">
    <source>
        <dbReference type="Google" id="ProtNLM"/>
    </source>
</evidence>
<keyword evidence="7 8" id="KW-0472">Membrane</keyword>
<evidence type="ECO:0000256" key="8">
    <source>
        <dbReference type="SAM" id="Phobius"/>
    </source>
</evidence>
<keyword evidence="3" id="KW-0813">Transport</keyword>
<dbReference type="GO" id="GO:0033214">
    <property type="term" value="P:siderophore-iron import into cell"/>
    <property type="evidence" value="ECO:0007669"/>
    <property type="project" value="TreeGrafter"/>
</dbReference>
<feature type="transmembrane region" description="Helical" evidence="8">
    <location>
        <begin position="262"/>
        <end position="281"/>
    </location>
</feature>
<dbReference type="SUPFAM" id="SSF81345">
    <property type="entry name" value="ABC transporter involved in vitamin B12 uptake, BtuC"/>
    <property type="match status" value="1"/>
</dbReference>
<dbReference type="OrthoDB" id="9811975at2"/>
<gene>
    <name evidence="9" type="ORF">K529_016380</name>
</gene>
<keyword evidence="6 8" id="KW-1133">Transmembrane helix</keyword>
<accession>A0A1B1A745</accession>
<feature type="transmembrane region" description="Helical" evidence="8">
    <location>
        <begin position="293"/>
        <end position="310"/>
    </location>
</feature>
<evidence type="ECO:0000256" key="5">
    <source>
        <dbReference type="ARBA" id="ARBA00022692"/>
    </source>
</evidence>
<dbReference type="EMBL" id="CP015231">
    <property type="protein sequence ID" value="ANP42356.1"/>
    <property type="molecule type" value="Genomic_DNA"/>
</dbReference>
<keyword evidence="9" id="KW-0614">Plasmid</keyword>
<comment type="subcellular location">
    <subcellularLocation>
        <location evidence="1">Cell membrane</location>
        <topology evidence="1">Multi-pass membrane protein</topology>
    </subcellularLocation>
</comment>
<feature type="transmembrane region" description="Helical" evidence="8">
    <location>
        <begin position="182"/>
        <end position="201"/>
    </location>
</feature>
<dbReference type="Gene3D" id="1.10.3470.10">
    <property type="entry name" value="ABC transporter involved in vitamin B12 uptake, BtuC"/>
    <property type="match status" value="1"/>
</dbReference>
<dbReference type="GeneID" id="28251443"/>
<comment type="similarity">
    <text evidence="2">Belongs to the binding-protein-dependent transport system permease family. FecCD subfamily.</text>
</comment>
<evidence type="ECO:0000256" key="2">
    <source>
        <dbReference type="ARBA" id="ARBA00007935"/>
    </source>
</evidence>
<dbReference type="Pfam" id="PF01032">
    <property type="entry name" value="FecCD"/>
    <property type="match status" value="1"/>
</dbReference>
<feature type="transmembrane region" description="Helical" evidence="8">
    <location>
        <begin position="134"/>
        <end position="161"/>
    </location>
</feature>
<protein>
    <recommendedName>
        <fullName evidence="11">Iron ABC transporter permease</fullName>
    </recommendedName>
</protein>
<feature type="transmembrane region" description="Helical" evidence="8">
    <location>
        <begin position="52"/>
        <end position="73"/>
    </location>
</feature>
<proteinExistence type="inferred from homology"/>
<dbReference type="AlphaFoldDB" id="A0A1B1A745"/>
<evidence type="ECO:0000256" key="3">
    <source>
        <dbReference type="ARBA" id="ARBA00022448"/>
    </source>
</evidence>
<evidence type="ECO:0000256" key="1">
    <source>
        <dbReference type="ARBA" id="ARBA00004651"/>
    </source>
</evidence>
<keyword evidence="4" id="KW-1003">Cell membrane</keyword>
<evidence type="ECO:0000256" key="7">
    <source>
        <dbReference type="ARBA" id="ARBA00023136"/>
    </source>
</evidence>
<dbReference type="RefSeq" id="WP_005627509.1">
    <property type="nucleotide sequence ID" value="NZ_CP015231.1"/>
</dbReference>
<dbReference type="Proteomes" id="UP000013243">
    <property type="component" value="Plasmid unnamed1"/>
</dbReference>
<dbReference type="InterPro" id="IPR000522">
    <property type="entry name" value="ABC_transptr_permease_BtuC"/>
</dbReference>
<feature type="transmembrane region" description="Helical" evidence="8">
    <location>
        <begin position="94"/>
        <end position="122"/>
    </location>
</feature>
<dbReference type="GO" id="GO:0005886">
    <property type="term" value="C:plasma membrane"/>
    <property type="evidence" value="ECO:0007669"/>
    <property type="project" value="UniProtKB-SubCell"/>
</dbReference>
<keyword evidence="5 8" id="KW-0812">Transmembrane</keyword>
<dbReference type="PANTHER" id="PTHR30472">
    <property type="entry name" value="FERRIC ENTEROBACTIN TRANSPORT SYSTEM PERMEASE PROTEIN"/>
    <property type="match status" value="1"/>
</dbReference>
<feature type="transmembrane region" description="Helical" evidence="8">
    <location>
        <begin position="221"/>
        <end position="250"/>
    </location>
</feature>
<evidence type="ECO:0000256" key="4">
    <source>
        <dbReference type="ARBA" id="ARBA00022475"/>
    </source>
</evidence>
<name>A0A1B1A745_9RHOB</name>
<evidence type="ECO:0000313" key="10">
    <source>
        <dbReference type="Proteomes" id="UP000013243"/>
    </source>
</evidence>
<dbReference type="GO" id="GO:0022857">
    <property type="term" value="F:transmembrane transporter activity"/>
    <property type="evidence" value="ECO:0007669"/>
    <property type="project" value="InterPro"/>
</dbReference>
<organism evidence="9 10">
    <name type="scientific">Tritonibacter mobilis F1926</name>
    <dbReference type="NCBI Taxonomy" id="1265309"/>
    <lineage>
        <taxon>Bacteria</taxon>
        <taxon>Pseudomonadati</taxon>
        <taxon>Pseudomonadota</taxon>
        <taxon>Alphaproteobacteria</taxon>
        <taxon>Rhodobacterales</taxon>
        <taxon>Paracoccaceae</taxon>
        <taxon>Tritonibacter</taxon>
    </lineage>
</organism>
<geneLocation type="plasmid" evidence="9 10">
    <name>unnamed1</name>
</geneLocation>
<evidence type="ECO:0000313" key="9">
    <source>
        <dbReference type="EMBL" id="ANP42356.1"/>
    </source>
</evidence>